<dbReference type="EMBL" id="NFJD01000003">
    <property type="protein sequence ID" value="OUO56556.1"/>
    <property type="molecule type" value="Genomic_DNA"/>
</dbReference>
<dbReference type="PRINTS" id="PR00681">
    <property type="entry name" value="RIBOSOMALS1"/>
</dbReference>
<dbReference type="Proteomes" id="UP000196368">
    <property type="component" value="Unassembled WGS sequence"/>
</dbReference>
<feature type="coiled-coil region" evidence="4">
    <location>
        <begin position="7"/>
        <end position="34"/>
    </location>
</feature>
<comment type="caution">
    <text evidence="6">The sequence shown here is derived from an EMBL/GenBank/DDBJ whole genome shotgun (WGS) entry which is preliminary data.</text>
</comment>
<organism evidence="6 7">
    <name type="scientific">Candidatus Avelusimicrobium gallicola</name>
    <dbReference type="NCBI Taxonomy" id="2562704"/>
    <lineage>
        <taxon>Bacteria</taxon>
        <taxon>Pseudomonadati</taxon>
        <taxon>Elusimicrobiota</taxon>
        <taxon>Elusimicrobia</taxon>
        <taxon>Elusimicrobiales</taxon>
        <taxon>Elusimicrobiaceae</taxon>
        <taxon>Candidatus Avelusimicrobium</taxon>
    </lineage>
</organism>
<dbReference type="SUPFAM" id="SSF50249">
    <property type="entry name" value="Nucleic acid-binding proteins"/>
    <property type="match status" value="4"/>
</dbReference>
<dbReference type="Pfam" id="PF00575">
    <property type="entry name" value="S1"/>
    <property type="match status" value="2"/>
</dbReference>
<gene>
    <name evidence="6" type="ORF">B5F75_05015</name>
</gene>
<dbReference type="AlphaFoldDB" id="A0A1Y4DBW6"/>
<evidence type="ECO:0000256" key="3">
    <source>
        <dbReference type="ARBA" id="ARBA00023274"/>
    </source>
</evidence>
<dbReference type="PANTHER" id="PTHR10724">
    <property type="entry name" value="30S RIBOSOMAL PROTEIN S1"/>
    <property type="match status" value="1"/>
</dbReference>
<evidence type="ECO:0000313" key="6">
    <source>
        <dbReference type="EMBL" id="OUO56556.1"/>
    </source>
</evidence>
<evidence type="ECO:0000256" key="1">
    <source>
        <dbReference type="ARBA" id="ARBA00006767"/>
    </source>
</evidence>
<dbReference type="GO" id="GO:0006412">
    <property type="term" value="P:translation"/>
    <property type="evidence" value="ECO:0007669"/>
    <property type="project" value="TreeGrafter"/>
</dbReference>
<dbReference type="PROSITE" id="PS50126">
    <property type="entry name" value="S1"/>
    <property type="match status" value="3"/>
</dbReference>
<proteinExistence type="inferred from homology"/>
<dbReference type="GO" id="GO:0003729">
    <property type="term" value="F:mRNA binding"/>
    <property type="evidence" value="ECO:0007669"/>
    <property type="project" value="TreeGrafter"/>
</dbReference>
<dbReference type="PANTHER" id="PTHR10724:SF7">
    <property type="entry name" value="SMALL RIBOSOMAL SUBUNIT PROTEIN BS1C"/>
    <property type="match status" value="1"/>
</dbReference>
<dbReference type="CDD" id="cd04465">
    <property type="entry name" value="S1_RPS1_repeat_ec2_hs2"/>
    <property type="match status" value="1"/>
</dbReference>
<dbReference type="GO" id="GO:0003735">
    <property type="term" value="F:structural constituent of ribosome"/>
    <property type="evidence" value="ECO:0007669"/>
    <property type="project" value="TreeGrafter"/>
</dbReference>
<dbReference type="InterPro" id="IPR050437">
    <property type="entry name" value="Ribos_protein_bS1-like"/>
</dbReference>
<dbReference type="InterPro" id="IPR035104">
    <property type="entry name" value="Ribosomal_protein_S1-like"/>
</dbReference>
<feature type="domain" description="S1 motif" evidence="5">
    <location>
        <begin position="119"/>
        <end position="185"/>
    </location>
</feature>
<keyword evidence="4" id="KW-0175">Coiled coil</keyword>
<dbReference type="SMART" id="SM00316">
    <property type="entry name" value="S1"/>
    <property type="match status" value="4"/>
</dbReference>
<evidence type="ECO:0000313" key="7">
    <source>
        <dbReference type="Proteomes" id="UP000196368"/>
    </source>
</evidence>
<dbReference type="GO" id="GO:0022627">
    <property type="term" value="C:cytosolic small ribosomal subunit"/>
    <property type="evidence" value="ECO:0007669"/>
    <property type="project" value="TreeGrafter"/>
</dbReference>
<keyword evidence="7" id="KW-1185">Reference proteome</keyword>
<keyword evidence="2" id="KW-0689">Ribosomal protein</keyword>
<comment type="similarity">
    <text evidence="1">Belongs to the bacterial ribosomal protein bS1 family.</text>
</comment>
<dbReference type="OrthoDB" id="9804077at2"/>
<protein>
    <recommendedName>
        <fullName evidence="5">S1 motif domain-containing protein</fullName>
    </recommendedName>
</protein>
<feature type="domain" description="S1 motif" evidence="5">
    <location>
        <begin position="206"/>
        <end position="274"/>
    </location>
</feature>
<dbReference type="InterPro" id="IPR003029">
    <property type="entry name" value="S1_domain"/>
</dbReference>
<dbReference type="RefSeq" id="WP_087288597.1">
    <property type="nucleotide sequence ID" value="NZ_NFJD01000003.1"/>
</dbReference>
<dbReference type="Gene3D" id="2.40.50.140">
    <property type="entry name" value="Nucleic acid-binding proteins"/>
    <property type="match status" value="4"/>
</dbReference>
<sequence>MTTNEEIKNTEDTINEQEMTMDQLIAQQESLSEKLYKKEIVEVPVVQINQDYILVDTGAKKEGAIAVSEFAGKTLPAVGDTISAVLVKRGSDERPAILSHKKALEALGWDVCKKAYEAKERVKGTIVQCVKGGYIVEVFGVNGFMPLSLSELHTAYKHYLPVGAKIKAQIVEFAKEKQKLIISRKQVLEEDEAVRREQVLGEIKEGDVLRVVVSKVDKDKLFLRFHGIEGIVNLENIAWKDPETAIANYRRGQRLKAKLLALDKETPRLEFGLKQLFLNPADALKRRYPYKSSVKATVTKVDPENGVECTIGKNNTKGFINPFEMGRDFTAKEGDTITALVVGVDPETFTVNLSVKKYDQVQNRKVVAQYLKQAPRPTLGQLLQDSFKTENDEEESK</sequence>
<dbReference type="InterPro" id="IPR012340">
    <property type="entry name" value="NA-bd_OB-fold"/>
</dbReference>
<evidence type="ECO:0000259" key="5">
    <source>
        <dbReference type="PROSITE" id="PS50126"/>
    </source>
</evidence>
<accession>A0A1Y4DBW6</accession>
<evidence type="ECO:0000256" key="4">
    <source>
        <dbReference type="SAM" id="Coils"/>
    </source>
</evidence>
<reference evidence="7" key="1">
    <citation type="submission" date="2017-04" db="EMBL/GenBank/DDBJ databases">
        <title>Function of individual gut microbiota members based on whole genome sequencing of pure cultures obtained from chicken caecum.</title>
        <authorList>
            <person name="Medvecky M."/>
            <person name="Cejkova D."/>
            <person name="Polansky O."/>
            <person name="Karasova D."/>
            <person name="Kubasova T."/>
            <person name="Cizek A."/>
            <person name="Rychlik I."/>
        </authorList>
    </citation>
    <scope>NUCLEOTIDE SEQUENCE [LARGE SCALE GENOMIC DNA]</scope>
    <source>
        <strain evidence="7">An273</strain>
    </source>
</reference>
<name>A0A1Y4DBW6_9BACT</name>
<keyword evidence="3" id="KW-0687">Ribonucleoprotein</keyword>
<feature type="domain" description="S1 motif" evidence="5">
    <location>
        <begin position="291"/>
        <end position="356"/>
    </location>
</feature>
<evidence type="ECO:0000256" key="2">
    <source>
        <dbReference type="ARBA" id="ARBA00022980"/>
    </source>
</evidence>